<dbReference type="AlphaFoldDB" id="A0A8B6DGQ8"/>
<accession>A0A8B6DGQ8</accession>
<sequence length="207" mass="23309">MKHNNTSNLQQIKTTKPGQDINNNNEHFQDQIRKENSLLKQNLRVLQNENEEMKEIIEELMKNKEISTYENGKYNDTVREVYAVLLSANVGVKNVEYIVRTVLNKLAGVKVCRLPKKTFSEVMLIEAKALAQIQSVDAILTSKDLCTIHTDGTKRKGLEYGGLQIGTSTGQFSVGISELVQGNADSFFTMIKEIFDNLGDLARADNR</sequence>
<feature type="region of interest" description="Disordered" evidence="2">
    <location>
        <begin position="1"/>
        <end position="25"/>
    </location>
</feature>
<dbReference type="SUPFAM" id="SSF47364">
    <property type="entry name" value="Domain of the SRP/SRP receptor G-proteins"/>
    <property type="match status" value="1"/>
</dbReference>
<evidence type="ECO:0000256" key="2">
    <source>
        <dbReference type="SAM" id="MobiDB-lite"/>
    </source>
</evidence>
<reference evidence="3" key="1">
    <citation type="submission" date="2018-11" db="EMBL/GenBank/DDBJ databases">
        <authorList>
            <person name="Alioto T."/>
            <person name="Alioto T."/>
        </authorList>
    </citation>
    <scope>NUCLEOTIDE SEQUENCE</scope>
</reference>
<evidence type="ECO:0000256" key="1">
    <source>
        <dbReference type="SAM" id="Coils"/>
    </source>
</evidence>
<dbReference type="EMBL" id="UYJE01003515">
    <property type="protein sequence ID" value="VDI19951.1"/>
    <property type="molecule type" value="Genomic_DNA"/>
</dbReference>
<evidence type="ECO:0000313" key="4">
    <source>
        <dbReference type="Proteomes" id="UP000596742"/>
    </source>
</evidence>
<comment type="caution">
    <text evidence="3">The sequence shown here is derived from an EMBL/GenBank/DDBJ whole genome shotgun (WGS) entry which is preliminary data.</text>
</comment>
<keyword evidence="4" id="KW-1185">Reference proteome</keyword>
<feature type="coiled-coil region" evidence="1">
    <location>
        <begin position="29"/>
        <end position="66"/>
    </location>
</feature>
<proteinExistence type="predicted"/>
<dbReference type="Proteomes" id="UP000596742">
    <property type="component" value="Unassembled WGS sequence"/>
</dbReference>
<organism evidence="3 4">
    <name type="scientific">Mytilus galloprovincialis</name>
    <name type="common">Mediterranean mussel</name>
    <dbReference type="NCBI Taxonomy" id="29158"/>
    <lineage>
        <taxon>Eukaryota</taxon>
        <taxon>Metazoa</taxon>
        <taxon>Spiralia</taxon>
        <taxon>Lophotrochozoa</taxon>
        <taxon>Mollusca</taxon>
        <taxon>Bivalvia</taxon>
        <taxon>Autobranchia</taxon>
        <taxon>Pteriomorphia</taxon>
        <taxon>Mytilida</taxon>
        <taxon>Mytiloidea</taxon>
        <taxon>Mytilidae</taxon>
        <taxon>Mytilinae</taxon>
        <taxon>Mytilus</taxon>
    </lineage>
</organism>
<name>A0A8B6DGQ8_MYTGA</name>
<gene>
    <name evidence="3" type="ORF">MGAL_10B025661</name>
</gene>
<dbReference type="InterPro" id="IPR036225">
    <property type="entry name" value="SRP/SRP_N"/>
</dbReference>
<keyword evidence="1" id="KW-0175">Coiled coil</keyword>
<dbReference type="OrthoDB" id="10062234at2759"/>
<protein>
    <submittedName>
        <fullName evidence="3">Uncharacterized protein</fullName>
    </submittedName>
</protein>
<evidence type="ECO:0000313" key="3">
    <source>
        <dbReference type="EMBL" id="VDI19951.1"/>
    </source>
</evidence>